<evidence type="ECO:0000313" key="2">
    <source>
        <dbReference type="Proteomes" id="UP000574390"/>
    </source>
</evidence>
<sequence length="81" mass="8872">MSIARQPSFLPPIIKQAKLPILELRGVNTRTDVRLMKTLSSSMMAAAASSSPQLVNATTLQVPLRIQREFSNMCSTTAIIQ</sequence>
<evidence type="ECO:0000313" key="1">
    <source>
        <dbReference type="EMBL" id="KAF4704509.1"/>
    </source>
</evidence>
<dbReference type="AlphaFoldDB" id="A0A7J6Q7H7"/>
<gene>
    <name evidence="1" type="ORF">FOZ62_023597</name>
</gene>
<name>A0A7J6Q7H7_PEROL</name>
<comment type="caution">
    <text evidence="1">The sequence shown here is derived from an EMBL/GenBank/DDBJ whole genome shotgun (WGS) entry which is preliminary data.</text>
</comment>
<reference evidence="1 2" key="1">
    <citation type="submission" date="2020-04" db="EMBL/GenBank/DDBJ databases">
        <title>Perkinsus olseni comparative genomics.</title>
        <authorList>
            <person name="Bogema D.R."/>
        </authorList>
    </citation>
    <scope>NUCLEOTIDE SEQUENCE [LARGE SCALE GENOMIC DNA]</scope>
    <source>
        <strain evidence="1">ATCC PRA-205</strain>
    </source>
</reference>
<dbReference type="Proteomes" id="UP000574390">
    <property type="component" value="Unassembled WGS sequence"/>
</dbReference>
<organism evidence="1 2">
    <name type="scientific">Perkinsus olseni</name>
    <name type="common">Perkinsus atlanticus</name>
    <dbReference type="NCBI Taxonomy" id="32597"/>
    <lineage>
        <taxon>Eukaryota</taxon>
        <taxon>Sar</taxon>
        <taxon>Alveolata</taxon>
        <taxon>Perkinsozoa</taxon>
        <taxon>Perkinsea</taxon>
        <taxon>Perkinsida</taxon>
        <taxon>Perkinsidae</taxon>
        <taxon>Perkinsus</taxon>
    </lineage>
</organism>
<dbReference type="EMBL" id="JABANM010031471">
    <property type="protein sequence ID" value="KAF4704509.1"/>
    <property type="molecule type" value="Genomic_DNA"/>
</dbReference>
<protein>
    <submittedName>
        <fullName evidence="1">Uncharacterized protein</fullName>
    </submittedName>
</protein>
<accession>A0A7J6Q7H7</accession>
<proteinExistence type="predicted"/>